<reference evidence="1 2" key="1">
    <citation type="journal article" date="2021" name="bioRxiv">
        <title>Chromosome-scale and haplotype-resolved genome assembly of a tetraploid potato cultivar.</title>
        <authorList>
            <person name="Sun H."/>
            <person name="Jiao W.-B."/>
            <person name="Krause K."/>
            <person name="Campoy J.A."/>
            <person name="Goel M."/>
            <person name="Folz-Donahue K."/>
            <person name="Kukat C."/>
            <person name="Huettel B."/>
            <person name="Schneeberger K."/>
        </authorList>
    </citation>
    <scope>NUCLEOTIDE SEQUENCE [LARGE SCALE GENOMIC DNA]</scope>
    <source>
        <strain evidence="1">SolTubOtavaFocal</strain>
        <tissue evidence="1">Leaves</tissue>
    </source>
</reference>
<protein>
    <submittedName>
        <fullName evidence="1">Uncharacterized protein</fullName>
    </submittedName>
</protein>
<comment type="caution">
    <text evidence="1">The sequence shown here is derived from an EMBL/GenBank/DDBJ whole genome shotgun (WGS) entry which is preliminary data.</text>
</comment>
<organism evidence="1 2">
    <name type="scientific">Solanum tuberosum</name>
    <name type="common">Potato</name>
    <dbReference type="NCBI Taxonomy" id="4113"/>
    <lineage>
        <taxon>Eukaryota</taxon>
        <taxon>Viridiplantae</taxon>
        <taxon>Streptophyta</taxon>
        <taxon>Embryophyta</taxon>
        <taxon>Tracheophyta</taxon>
        <taxon>Spermatophyta</taxon>
        <taxon>Magnoliopsida</taxon>
        <taxon>eudicotyledons</taxon>
        <taxon>Gunneridae</taxon>
        <taxon>Pentapetalae</taxon>
        <taxon>asterids</taxon>
        <taxon>lamiids</taxon>
        <taxon>Solanales</taxon>
        <taxon>Solanaceae</taxon>
        <taxon>Solanoideae</taxon>
        <taxon>Solaneae</taxon>
        <taxon>Solanum</taxon>
    </lineage>
</organism>
<evidence type="ECO:0000313" key="2">
    <source>
        <dbReference type="Proteomes" id="UP000826656"/>
    </source>
</evidence>
<name>A0ABQ7UXI3_SOLTU</name>
<keyword evidence="2" id="KW-1185">Reference proteome</keyword>
<dbReference type="Proteomes" id="UP000826656">
    <property type="component" value="Unassembled WGS sequence"/>
</dbReference>
<gene>
    <name evidence="1" type="ORF">KY290_025740</name>
</gene>
<sequence>MPIVVEAVPRKDYGSRRRLREATKLRASLARSNARLVDSEEGFPQERHLDCFASPSRITFNVPLLLSRSAPRGCLGIAPPDIEERSVGLVSFAGKKLFDKFRRLLPAKPACFGACYCVKRKGTAEDHTRQGKRGLDIS</sequence>
<evidence type="ECO:0000313" key="1">
    <source>
        <dbReference type="EMBL" id="KAH0755470.1"/>
    </source>
</evidence>
<dbReference type="EMBL" id="JAIVGD010000018">
    <property type="protein sequence ID" value="KAH0755470.1"/>
    <property type="molecule type" value="Genomic_DNA"/>
</dbReference>
<proteinExistence type="predicted"/>
<accession>A0ABQ7UXI3</accession>